<sequence length="132" mass="16035">MACYLLVANILLVNLLIAVFNNTFFEVKSISNQVWKFQRYQLIMTFHERPVLPPPLIIFSHMTMIFQHLCCRWRKHESDPDERDYGLKLFITDDELKKVHDFEEQCIEEYFREKDDRFNSSNDERIRVTSER</sequence>
<keyword evidence="5" id="KW-0407">Ion channel</keyword>
<dbReference type="GO" id="GO:0005886">
    <property type="term" value="C:plasma membrane"/>
    <property type="evidence" value="ECO:0007669"/>
    <property type="project" value="TreeGrafter"/>
</dbReference>
<dbReference type="InterPro" id="IPR050927">
    <property type="entry name" value="TRPM"/>
</dbReference>
<proteinExistence type="predicted"/>
<evidence type="ECO:0000256" key="2">
    <source>
        <dbReference type="ARBA" id="ARBA00022568"/>
    </source>
</evidence>
<name>A0A2J8XH92_PONAB</name>
<comment type="caution">
    <text evidence="7">The sequence shown here is derived from an EMBL/GenBank/DDBJ whole genome shotgun (WGS) entry which is preliminary data.</text>
</comment>
<evidence type="ECO:0000256" key="1">
    <source>
        <dbReference type="ARBA" id="ARBA00022448"/>
    </source>
</evidence>
<feature type="signal peptide" evidence="6">
    <location>
        <begin position="1"/>
        <end position="18"/>
    </location>
</feature>
<dbReference type="InterPro" id="IPR002153">
    <property type="entry name" value="TRPC_channel"/>
</dbReference>
<evidence type="ECO:0000313" key="7">
    <source>
        <dbReference type="EMBL" id="PNJ81399.1"/>
    </source>
</evidence>
<organism evidence="7">
    <name type="scientific">Pongo abelii</name>
    <name type="common">Sumatran orangutan</name>
    <name type="synonym">Pongo pygmaeus abelii</name>
    <dbReference type="NCBI Taxonomy" id="9601"/>
    <lineage>
        <taxon>Eukaryota</taxon>
        <taxon>Metazoa</taxon>
        <taxon>Chordata</taxon>
        <taxon>Craniata</taxon>
        <taxon>Vertebrata</taxon>
        <taxon>Euteleostomi</taxon>
        <taxon>Mammalia</taxon>
        <taxon>Eutheria</taxon>
        <taxon>Euarchontoglires</taxon>
        <taxon>Primates</taxon>
        <taxon>Haplorrhini</taxon>
        <taxon>Catarrhini</taxon>
        <taxon>Hominidae</taxon>
        <taxon>Pongo</taxon>
    </lineage>
</organism>
<dbReference type="GO" id="GO:0005262">
    <property type="term" value="F:calcium channel activity"/>
    <property type="evidence" value="ECO:0007669"/>
    <property type="project" value="UniProtKB-KW"/>
</dbReference>
<protein>
    <submittedName>
        <fullName evidence="7">TRPM3 isoform 18</fullName>
    </submittedName>
</protein>
<reference evidence="7" key="1">
    <citation type="submission" date="2017-12" db="EMBL/GenBank/DDBJ databases">
        <title>High-resolution comparative analysis of great ape genomes.</title>
        <authorList>
            <person name="Pollen A."/>
            <person name="Hastie A."/>
            <person name="Hormozdiari F."/>
            <person name="Dougherty M."/>
            <person name="Liu R."/>
            <person name="Chaisson M."/>
            <person name="Hoppe E."/>
            <person name="Hill C."/>
            <person name="Pang A."/>
            <person name="Hillier L."/>
            <person name="Baker C."/>
            <person name="Armstrong J."/>
            <person name="Shendure J."/>
            <person name="Paten B."/>
            <person name="Wilson R."/>
            <person name="Chao H."/>
            <person name="Schneider V."/>
            <person name="Ventura M."/>
            <person name="Kronenberg Z."/>
            <person name="Murali S."/>
            <person name="Gordon D."/>
            <person name="Cantsilieris S."/>
            <person name="Munson K."/>
            <person name="Nelson B."/>
            <person name="Raja A."/>
            <person name="Underwood J."/>
            <person name="Diekhans M."/>
            <person name="Fiddes I."/>
            <person name="Haussler D."/>
            <person name="Eichler E."/>
        </authorList>
    </citation>
    <scope>NUCLEOTIDE SEQUENCE [LARGE SCALE GENOMIC DNA]</scope>
    <source>
        <strain evidence="7">Susie</strain>
    </source>
</reference>
<evidence type="ECO:0000256" key="4">
    <source>
        <dbReference type="ARBA" id="ARBA00023065"/>
    </source>
</evidence>
<accession>A0A2J8XH92</accession>
<keyword evidence="2" id="KW-0109">Calcium transport</keyword>
<dbReference type="AlphaFoldDB" id="A0A2J8XH92"/>
<feature type="chain" id="PRO_5014390671" evidence="6">
    <location>
        <begin position="19"/>
        <end position="132"/>
    </location>
</feature>
<dbReference type="PANTHER" id="PTHR13800">
    <property type="entry name" value="TRANSIENT RECEPTOR POTENTIAL CATION CHANNEL, SUBFAMILY M, MEMBER 6"/>
    <property type="match status" value="1"/>
</dbReference>
<evidence type="ECO:0000256" key="6">
    <source>
        <dbReference type="SAM" id="SignalP"/>
    </source>
</evidence>
<dbReference type="PRINTS" id="PR01097">
    <property type="entry name" value="TRNSRECEPTRP"/>
</dbReference>
<dbReference type="EMBL" id="NDHI03003365">
    <property type="protein sequence ID" value="PNJ81399.1"/>
    <property type="molecule type" value="Genomic_DNA"/>
</dbReference>
<keyword evidence="4" id="KW-0406">Ion transport</keyword>
<evidence type="ECO:0000256" key="5">
    <source>
        <dbReference type="ARBA" id="ARBA00023303"/>
    </source>
</evidence>
<keyword evidence="2" id="KW-0106">Calcium</keyword>
<keyword evidence="6" id="KW-0732">Signal</keyword>
<dbReference type="PANTHER" id="PTHR13800:SF7">
    <property type="entry name" value="TRANSIENT RECEPTOR POTENTIAL CATION CHANNEL SUBFAMILY M MEMBER 3"/>
    <property type="match status" value="1"/>
</dbReference>
<keyword evidence="3" id="KW-0107">Calcium channel</keyword>
<gene>
    <name evidence="7" type="ORF">CR201_G0001538</name>
</gene>
<evidence type="ECO:0000256" key="3">
    <source>
        <dbReference type="ARBA" id="ARBA00022673"/>
    </source>
</evidence>
<keyword evidence="1" id="KW-0813">Transport</keyword>